<evidence type="ECO:0000259" key="10">
    <source>
        <dbReference type="Pfam" id="PF18962"/>
    </source>
</evidence>
<dbReference type="PANTHER" id="PTHR43772">
    <property type="entry name" value="ENDO-1,4-BETA-XYLANASE"/>
    <property type="match status" value="1"/>
</dbReference>
<dbReference type="Gene3D" id="2.80.10.50">
    <property type="match status" value="2"/>
</dbReference>
<organism evidence="11 12">
    <name type="scientific">Paraflavitalea soli</name>
    <dbReference type="NCBI Taxonomy" id="2315862"/>
    <lineage>
        <taxon>Bacteria</taxon>
        <taxon>Pseudomonadati</taxon>
        <taxon>Bacteroidota</taxon>
        <taxon>Chitinophagia</taxon>
        <taxon>Chitinophagales</taxon>
        <taxon>Chitinophagaceae</taxon>
        <taxon>Paraflavitalea</taxon>
    </lineage>
</organism>
<dbReference type="RefSeq" id="WP_119054120.1">
    <property type="nucleotide sequence ID" value="NZ_CP032157.1"/>
</dbReference>
<dbReference type="Pfam" id="PF14200">
    <property type="entry name" value="RicinB_lectin_2"/>
    <property type="match status" value="2"/>
</dbReference>
<accession>A0A3B7MVX8</accession>
<evidence type="ECO:0000256" key="3">
    <source>
        <dbReference type="ARBA" id="ARBA00022801"/>
    </source>
</evidence>
<evidence type="ECO:0000256" key="6">
    <source>
        <dbReference type="PIRSR" id="PIRSR606710-1"/>
    </source>
</evidence>
<evidence type="ECO:0000256" key="8">
    <source>
        <dbReference type="RuleBase" id="RU361187"/>
    </source>
</evidence>
<keyword evidence="3 8" id="KW-0378">Hydrolase</keyword>
<dbReference type="NCBIfam" id="TIGR04183">
    <property type="entry name" value="Por_Secre_tail"/>
    <property type="match status" value="1"/>
</dbReference>
<dbReference type="InterPro" id="IPR035992">
    <property type="entry name" value="Ricin_B-like_lectins"/>
</dbReference>
<protein>
    <submittedName>
        <fullName evidence="11">T9SS C-terminal target domain-containing protein</fullName>
    </submittedName>
</protein>
<dbReference type="SUPFAM" id="SSF50370">
    <property type="entry name" value="Ricin B-like lectins"/>
    <property type="match status" value="1"/>
</dbReference>
<dbReference type="CDD" id="cd00161">
    <property type="entry name" value="beta-trefoil_Ricin-like"/>
    <property type="match status" value="1"/>
</dbReference>
<comment type="similarity">
    <text evidence="1 8">Belongs to the glycosyl hydrolase 43 family.</text>
</comment>
<evidence type="ECO:0000256" key="4">
    <source>
        <dbReference type="ARBA" id="ARBA00023277"/>
    </source>
</evidence>
<dbReference type="KEGG" id="pseg:D3H65_31500"/>
<dbReference type="Proteomes" id="UP000263900">
    <property type="component" value="Chromosome"/>
</dbReference>
<feature type="domain" description="Secretion system C-terminal sorting" evidence="10">
    <location>
        <begin position="491"/>
        <end position="574"/>
    </location>
</feature>
<evidence type="ECO:0000256" key="7">
    <source>
        <dbReference type="PIRSR" id="PIRSR606710-2"/>
    </source>
</evidence>
<evidence type="ECO:0000256" key="2">
    <source>
        <dbReference type="ARBA" id="ARBA00022651"/>
    </source>
</evidence>
<keyword evidence="4" id="KW-0119">Carbohydrate metabolism</keyword>
<dbReference type="Pfam" id="PF04616">
    <property type="entry name" value="Glyco_hydro_43"/>
    <property type="match status" value="1"/>
</dbReference>
<dbReference type="SUPFAM" id="SSF75005">
    <property type="entry name" value="Arabinanase/levansucrase/invertase"/>
    <property type="match status" value="1"/>
</dbReference>
<dbReference type="InterPro" id="IPR023296">
    <property type="entry name" value="Glyco_hydro_beta-prop_sf"/>
</dbReference>
<dbReference type="EMBL" id="CP032157">
    <property type="protein sequence ID" value="AXY78248.1"/>
    <property type="molecule type" value="Genomic_DNA"/>
</dbReference>
<evidence type="ECO:0000313" key="12">
    <source>
        <dbReference type="Proteomes" id="UP000263900"/>
    </source>
</evidence>
<dbReference type="InterPro" id="IPR052176">
    <property type="entry name" value="Glycosyl_Hydrlase_43_Enz"/>
</dbReference>
<keyword evidence="2" id="KW-0858">Xylan degradation</keyword>
<dbReference type="Pfam" id="PF18962">
    <property type="entry name" value="Por_Secre_tail"/>
    <property type="match status" value="1"/>
</dbReference>
<feature type="active site" description="Proton acceptor" evidence="6">
    <location>
        <position position="43"/>
    </location>
</feature>
<dbReference type="OrthoDB" id="9803461at2"/>
<sequence>MKKIPFFSRLLQLFCLLCIFFSGHEKLNAQASGNPILQGYEADPDIHYFNGKYYIYPTGGLFFKAFSSTDLTNWVNEGVIFDLGPQCSWANVNGWAPHVVFRNNQYYFYYTAEAKIGVAVGPSPTGPFTDLGYPLIGSDPFISDIIDPAVFVDNDGQAYIYYGGSAQSQMVIRKLAPNMTSFIGGPTLATPQYYTEAPHMLKRGSTYYLSYSNGSWNNSTYNVRYSTSTSPMGPWTYRGVILQNWGPFTGNGHASIMHRPGCGDDYQDEYFIVYHRYQNGDYTTRRVCIDRLYFTNALIMPVYPTWAGMPARPNDPEGMGCIVPNTIPNGTYRIVSKMTTSTGQPLVLDIFNCSTSRSADIGTWTPTSCLGQRWQLTYLDGFYTIVSQQPTHYALDLTGCNINEGAPLGLWDNNGNPCQQYRLEPVGGGYYRIMNRVSSYVLDIGACSNVPGADVTHWRWKGLDCQLWKFEPISATAATVAGASTYTIKTYPNPAKNELNIVMEPVGNAGKSAGNATGNKEFTFALYNTNGVLVAKGASPGESTSAKVDIRKLPKGNYFLRVNKGSEQVEKQIIVIDQ</sequence>
<feature type="site" description="Important for catalytic activity, responsible for pKa modulation of the active site Glu and correct orientation of both the proton donor and substrate" evidence="7">
    <location>
        <position position="147"/>
    </location>
</feature>
<feature type="domain" description="Ricin B lectin" evidence="9">
    <location>
        <begin position="328"/>
        <end position="411"/>
    </location>
</feature>
<dbReference type="InterPro" id="IPR000772">
    <property type="entry name" value="Ricin_B_lectin"/>
</dbReference>
<evidence type="ECO:0000256" key="5">
    <source>
        <dbReference type="ARBA" id="ARBA00023295"/>
    </source>
</evidence>
<dbReference type="GO" id="GO:0045493">
    <property type="term" value="P:xylan catabolic process"/>
    <property type="evidence" value="ECO:0007669"/>
    <property type="project" value="UniProtKB-KW"/>
</dbReference>
<keyword evidence="12" id="KW-1185">Reference proteome</keyword>
<proteinExistence type="inferred from homology"/>
<evidence type="ECO:0000259" key="9">
    <source>
        <dbReference type="Pfam" id="PF14200"/>
    </source>
</evidence>
<dbReference type="AlphaFoldDB" id="A0A3B7MVX8"/>
<name>A0A3B7MVX8_9BACT</name>
<dbReference type="InterPro" id="IPR026444">
    <property type="entry name" value="Secre_tail"/>
</dbReference>
<evidence type="ECO:0000256" key="1">
    <source>
        <dbReference type="ARBA" id="ARBA00009865"/>
    </source>
</evidence>
<evidence type="ECO:0000313" key="11">
    <source>
        <dbReference type="EMBL" id="AXY78248.1"/>
    </source>
</evidence>
<dbReference type="PANTHER" id="PTHR43772:SF2">
    <property type="entry name" value="PUTATIVE (AFU_ORTHOLOGUE AFUA_2G04480)-RELATED"/>
    <property type="match status" value="1"/>
</dbReference>
<reference evidence="11 12" key="1">
    <citation type="submission" date="2018-09" db="EMBL/GenBank/DDBJ databases">
        <title>Genome sequencing of strain 6GH32-13.</title>
        <authorList>
            <person name="Weon H.-Y."/>
            <person name="Heo J."/>
            <person name="Kwon S.-W."/>
        </authorList>
    </citation>
    <scope>NUCLEOTIDE SEQUENCE [LARGE SCALE GENOMIC DNA]</scope>
    <source>
        <strain evidence="11 12">5GH32-13</strain>
    </source>
</reference>
<feature type="active site" description="Proton donor" evidence="6">
    <location>
        <position position="196"/>
    </location>
</feature>
<gene>
    <name evidence="11" type="ORF">D3H65_31500</name>
</gene>
<dbReference type="InterPro" id="IPR006710">
    <property type="entry name" value="Glyco_hydro_43"/>
</dbReference>
<dbReference type="GO" id="GO:0004553">
    <property type="term" value="F:hydrolase activity, hydrolyzing O-glycosyl compounds"/>
    <property type="evidence" value="ECO:0007669"/>
    <property type="project" value="InterPro"/>
</dbReference>
<feature type="domain" description="Ricin B lectin" evidence="9">
    <location>
        <begin position="417"/>
        <end position="479"/>
    </location>
</feature>
<dbReference type="Gene3D" id="2.115.10.20">
    <property type="entry name" value="Glycosyl hydrolase domain, family 43"/>
    <property type="match status" value="1"/>
</dbReference>
<keyword evidence="5 8" id="KW-0326">Glycosidase</keyword>
<keyword evidence="2" id="KW-0624">Polysaccharide degradation</keyword>